<dbReference type="InterPro" id="IPR050554">
    <property type="entry name" value="Met_Synthase/Corrinoid"/>
</dbReference>
<dbReference type="SUPFAM" id="SSF47644">
    <property type="entry name" value="Methionine synthase domain"/>
    <property type="match status" value="1"/>
</dbReference>
<dbReference type="GO" id="GO:0031419">
    <property type="term" value="F:cobalamin binding"/>
    <property type="evidence" value="ECO:0007669"/>
    <property type="project" value="InterPro"/>
</dbReference>
<evidence type="ECO:0000313" key="6">
    <source>
        <dbReference type="EMBL" id="GAG85589.1"/>
    </source>
</evidence>
<keyword evidence="3" id="KW-0170">Cobalt</keyword>
<feature type="domain" description="B12-binding" evidence="4">
    <location>
        <begin position="103"/>
        <end position="226"/>
    </location>
</feature>
<evidence type="ECO:0000256" key="1">
    <source>
        <dbReference type="ARBA" id="ARBA00010854"/>
    </source>
</evidence>
<dbReference type="Gene3D" id="1.10.1240.10">
    <property type="entry name" value="Methionine synthase domain"/>
    <property type="match status" value="1"/>
</dbReference>
<comment type="similarity">
    <text evidence="1">Belongs to the methylamine corrinoid protein family.</text>
</comment>
<protein>
    <recommendedName>
        <fullName evidence="7">B12-binding domain-containing protein</fullName>
    </recommendedName>
</protein>
<name>X1ARW5_9ZZZZ</name>
<dbReference type="SMART" id="SM01018">
    <property type="entry name" value="B12-binding_2"/>
    <property type="match status" value="1"/>
</dbReference>
<dbReference type="SUPFAM" id="SSF52242">
    <property type="entry name" value="Cobalamin (vitamin B12)-binding domain"/>
    <property type="match status" value="1"/>
</dbReference>
<dbReference type="GO" id="GO:0046653">
    <property type="term" value="P:tetrahydrofolate metabolic process"/>
    <property type="evidence" value="ECO:0007669"/>
    <property type="project" value="TreeGrafter"/>
</dbReference>
<dbReference type="InterPro" id="IPR006158">
    <property type="entry name" value="Cobalamin-bd"/>
</dbReference>
<dbReference type="AlphaFoldDB" id="X1ARW5"/>
<evidence type="ECO:0000259" key="4">
    <source>
        <dbReference type="PROSITE" id="PS51332"/>
    </source>
</evidence>
<comment type="caution">
    <text evidence="6">The sequence shown here is derived from an EMBL/GenBank/DDBJ whole genome shotgun (WGS) entry which is preliminary data.</text>
</comment>
<keyword evidence="2" id="KW-0479">Metal-binding</keyword>
<dbReference type="PROSITE" id="PS51337">
    <property type="entry name" value="B12_BINDING_NTER"/>
    <property type="match status" value="1"/>
</dbReference>
<evidence type="ECO:0008006" key="7">
    <source>
        <dbReference type="Google" id="ProtNLM"/>
    </source>
</evidence>
<dbReference type="GO" id="GO:0008705">
    <property type="term" value="F:methionine synthase activity"/>
    <property type="evidence" value="ECO:0007669"/>
    <property type="project" value="TreeGrafter"/>
</dbReference>
<dbReference type="Gene3D" id="3.40.50.280">
    <property type="entry name" value="Cobalamin-binding domain"/>
    <property type="match status" value="1"/>
</dbReference>
<gene>
    <name evidence="6" type="ORF">S01H4_32106</name>
</gene>
<sequence>MSKITLEDIRVNPSKEAIDQLRKAIVIYDRELAKDSAKKLISDKVNPLKVIKVMIEAIKLIGDAYEEGKLFLPELVGASDAMSAAMPIAEEELKKTGTKGESLGSVVLGTVFGDIHSIGKTMVGTMLTAEGFTVHDIGTNAKAEKFIEAVKTYNPNILAMSALLTTTASEQKKVMSVLEKEGLREKVKVMVGGGAVTREFAKSIGADGYDSTAPGAAKLAKRLIGK</sequence>
<dbReference type="PANTHER" id="PTHR45833:SF1">
    <property type="entry name" value="METHIONINE SYNTHASE"/>
    <property type="match status" value="1"/>
</dbReference>
<dbReference type="GO" id="GO:0050667">
    <property type="term" value="P:homocysteine metabolic process"/>
    <property type="evidence" value="ECO:0007669"/>
    <property type="project" value="TreeGrafter"/>
</dbReference>
<reference evidence="6" key="1">
    <citation type="journal article" date="2014" name="Front. Microbiol.">
        <title>High frequency of phylogenetically diverse reductive dehalogenase-homologous genes in deep subseafloor sedimentary metagenomes.</title>
        <authorList>
            <person name="Kawai M."/>
            <person name="Futagami T."/>
            <person name="Toyoda A."/>
            <person name="Takaki Y."/>
            <person name="Nishi S."/>
            <person name="Hori S."/>
            <person name="Arai W."/>
            <person name="Tsubouchi T."/>
            <person name="Morono Y."/>
            <person name="Uchiyama I."/>
            <person name="Ito T."/>
            <person name="Fujiyama A."/>
            <person name="Inagaki F."/>
            <person name="Takami H."/>
        </authorList>
    </citation>
    <scope>NUCLEOTIDE SEQUENCE</scope>
    <source>
        <strain evidence="6">Expedition CK06-06</strain>
    </source>
</reference>
<dbReference type="GO" id="GO:0005829">
    <property type="term" value="C:cytosol"/>
    <property type="evidence" value="ECO:0007669"/>
    <property type="project" value="TreeGrafter"/>
</dbReference>
<dbReference type="FunFam" id="3.40.50.280:FF:000003">
    <property type="entry name" value="Dimethylamine methyltransferase corrinoid protein"/>
    <property type="match status" value="1"/>
</dbReference>
<evidence type="ECO:0000259" key="5">
    <source>
        <dbReference type="PROSITE" id="PS51337"/>
    </source>
</evidence>
<dbReference type="Pfam" id="PF02607">
    <property type="entry name" value="B12-binding_2"/>
    <property type="match status" value="1"/>
</dbReference>
<dbReference type="EMBL" id="BART01016738">
    <property type="protein sequence ID" value="GAG85589.1"/>
    <property type="molecule type" value="Genomic_DNA"/>
</dbReference>
<feature type="domain" description="B12-binding N-terminal" evidence="5">
    <location>
        <begin position="8"/>
        <end position="101"/>
    </location>
</feature>
<dbReference type="InterPro" id="IPR036594">
    <property type="entry name" value="Meth_synthase_dom"/>
</dbReference>
<dbReference type="GO" id="GO:0046872">
    <property type="term" value="F:metal ion binding"/>
    <property type="evidence" value="ECO:0007669"/>
    <property type="project" value="UniProtKB-KW"/>
</dbReference>
<dbReference type="InterPro" id="IPR003759">
    <property type="entry name" value="Cbl-bd_cap"/>
</dbReference>
<accession>X1ARW5</accession>
<evidence type="ECO:0000256" key="3">
    <source>
        <dbReference type="ARBA" id="ARBA00023285"/>
    </source>
</evidence>
<evidence type="ECO:0000256" key="2">
    <source>
        <dbReference type="ARBA" id="ARBA00022723"/>
    </source>
</evidence>
<organism evidence="6">
    <name type="scientific">marine sediment metagenome</name>
    <dbReference type="NCBI Taxonomy" id="412755"/>
    <lineage>
        <taxon>unclassified sequences</taxon>
        <taxon>metagenomes</taxon>
        <taxon>ecological metagenomes</taxon>
    </lineage>
</organism>
<dbReference type="PANTHER" id="PTHR45833">
    <property type="entry name" value="METHIONINE SYNTHASE"/>
    <property type="match status" value="1"/>
</dbReference>
<dbReference type="Pfam" id="PF02310">
    <property type="entry name" value="B12-binding"/>
    <property type="match status" value="1"/>
</dbReference>
<proteinExistence type="inferred from homology"/>
<dbReference type="PROSITE" id="PS51332">
    <property type="entry name" value="B12_BINDING"/>
    <property type="match status" value="1"/>
</dbReference>
<dbReference type="InterPro" id="IPR036724">
    <property type="entry name" value="Cobalamin-bd_sf"/>
</dbReference>